<dbReference type="Gene3D" id="2.30.42.10">
    <property type="match status" value="1"/>
</dbReference>
<evidence type="ECO:0000313" key="7">
    <source>
        <dbReference type="EMBL" id="KXZ13187.1"/>
    </source>
</evidence>
<gene>
    <name evidence="7" type="ORF">AXI58_05800</name>
</gene>
<keyword evidence="5" id="KW-0472">Membrane</keyword>
<keyword evidence="5" id="KW-1133">Transmembrane helix</keyword>
<dbReference type="EMBL" id="LSBA01000039">
    <property type="protein sequence ID" value="KXZ13187.1"/>
    <property type="molecule type" value="Genomic_DNA"/>
</dbReference>
<accession>A0A150F3W7</accession>
<dbReference type="SUPFAM" id="SSF50156">
    <property type="entry name" value="PDZ domain-like"/>
    <property type="match status" value="1"/>
</dbReference>
<evidence type="ECO:0000259" key="6">
    <source>
        <dbReference type="SMART" id="SM00228"/>
    </source>
</evidence>
<dbReference type="STRING" id="1793963.AXI58_05800"/>
<feature type="transmembrane region" description="Helical" evidence="5">
    <location>
        <begin position="21"/>
        <end position="44"/>
    </location>
</feature>
<organism evidence="7 8">
    <name type="scientific">Bacillus nakamurai</name>
    <dbReference type="NCBI Taxonomy" id="1793963"/>
    <lineage>
        <taxon>Bacteria</taxon>
        <taxon>Bacillati</taxon>
        <taxon>Bacillota</taxon>
        <taxon>Bacilli</taxon>
        <taxon>Bacillales</taxon>
        <taxon>Bacillaceae</taxon>
        <taxon>Bacillus</taxon>
    </lineage>
</organism>
<keyword evidence="5" id="KW-0812">Transmembrane</keyword>
<evidence type="ECO:0000256" key="4">
    <source>
        <dbReference type="ARBA" id="ARBA00022825"/>
    </source>
</evidence>
<evidence type="ECO:0000313" key="8">
    <source>
        <dbReference type="Proteomes" id="UP000075430"/>
    </source>
</evidence>
<dbReference type="AlphaFoldDB" id="A0A150F3W7"/>
<keyword evidence="4" id="KW-0720">Serine protease</keyword>
<evidence type="ECO:0000256" key="2">
    <source>
        <dbReference type="ARBA" id="ARBA00022670"/>
    </source>
</evidence>
<comment type="similarity">
    <text evidence="1">Belongs to the peptidase S1C family.</text>
</comment>
<feature type="domain" description="PDZ" evidence="6">
    <location>
        <begin position="293"/>
        <end position="381"/>
    </location>
</feature>
<dbReference type="Pfam" id="PF13365">
    <property type="entry name" value="Trypsin_2"/>
    <property type="match status" value="1"/>
</dbReference>
<dbReference type="InterPro" id="IPR051201">
    <property type="entry name" value="Chloro_Bact_Ser_Proteases"/>
</dbReference>
<evidence type="ECO:0000256" key="3">
    <source>
        <dbReference type="ARBA" id="ARBA00022801"/>
    </source>
</evidence>
<dbReference type="PANTHER" id="PTHR43343">
    <property type="entry name" value="PEPTIDASE S12"/>
    <property type="match status" value="1"/>
</dbReference>
<reference evidence="8" key="1">
    <citation type="submission" date="2016-02" db="EMBL/GenBank/DDBJ databases">
        <authorList>
            <person name="Dunlap C."/>
        </authorList>
    </citation>
    <scope>NUCLEOTIDE SEQUENCE [LARGE SCALE GENOMIC DNA]</scope>
    <source>
        <strain evidence="8">NRRL B-41092</strain>
    </source>
</reference>
<dbReference type="SMART" id="SM00228">
    <property type="entry name" value="PDZ"/>
    <property type="match status" value="1"/>
</dbReference>
<dbReference type="RefSeq" id="WP_061523413.1">
    <property type="nucleotide sequence ID" value="NZ_JARLZY010000012.1"/>
</dbReference>
<dbReference type="InterPro" id="IPR043504">
    <property type="entry name" value="Peptidase_S1_PA_chymotrypsin"/>
</dbReference>
<dbReference type="OrthoDB" id="9758917at2"/>
<dbReference type="SUPFAM" id="SSF50494">
    <property type="entry name" value="Trypsin-like serine proteases"/>
    <property type="match status" value="1"/>
</dbReference>
<dbReference type="PANTHER" id="PTHR43343:SF3">
    <property type="entry name" value="PROTEASE DO-LIKE 8, CHLOROPLASTIC"/>
    <property type="match status" value="1"/>
</dbReference>
<dbReference type="GO" id="GO:0006508">
    <property type="term" value="P:proteolysis"/>
    <property type="evidence" value="ECO:0007669"/>
    <property type="project" value="UniProtKB-KW"/>
</dbReference>
<keyword evidence="8" id="KW-1185">Reference proteome</keyword>
<dbReference type="Proteomes" id="UP000075430">
    <property type="component" value="Unassembled WGS sequence"/>
</dbReference>
<dbReference type="InterPro" id="IPR009003">
    <property type="entry name" value="Peptidase_S1_PA"/>
</dbReference>
<dbReference type="Gene3D" id="2.40.10.10">
    <property type="entry name" value="Trypsin-like serine proteases"/>
    <property type="match status" value="2"/>
</dbReference>
<sequence>MDYNREDEQYGPERPRRSKRGYFLSSLIGVIVGAALMAFLLPYWTGGGHGANSMNTNQNIGSAQVKTVNVNVNDAVTKMVSDVSDTVVGVLNIQKTDIWGESGEAGSGSGVIYKKNGNTVYIVTNHHVIEGASQIEISLKDGSRVPADLVGSDRLMDLAVLKVKTDKIKAIAQFGNSDKVKVGEPVIAIGNPLGLEFAGSVTQGIISGTERTVPVDSNGDGQPDWNAEVLQTDAAINPGNSGGALMDISGKVIGINSMKIAESAVEGIGLSIPSKLVIPVIQDLEKYGEVRRPFLGIEMKSLSDIASYHWSQTLKLPKGIKSGTVVMGVDAFSPAGKAGLKKLDVITGFDGHKVNDIVDLRERLYQKKIGDRVKITFYRSGKKKTADVKLTEADRLQR</sequence>
<dbReference type="CDD" id="cd06781">
    <property type="entry name" value="cpPDZ_BsHtra-like"/>
    <property type="match status" value="1"/>
</dbReference>
<keyword evidence="2 7" id="KW-0645">Protease</keyword>
<comment type="caution">
    <text evidence="7">The sequence shown here is derived from an EMBL/GenBank/DDBJ whole genome shotgun (WGS) entry which is preliminary data.</text>
</comment>
<proteinExistence type="inferred from homology"/>
<name>A0A150F3W7_9BACI</name>
<dbReference type="PRINTS" id="PR00834">
    <property type="entry name" value="PROTEASES2C"/>
</dbReference>
<dbReference type="InterPro" id="IPR036034">
    <property type="entry name" value="PDZ_sf"/>
</dbReference>
<dbReference type="InterPro" id="IPR001940">
    <property type="entry name" value="Peptidase_S1C"/>
</dbReference>
<keyword evidence="3" id="KW-0378">Hydrolase</keyword>
<evidence type="ECO:0000256" key="5">
    <source>
        <dbReference type="SAM" id="Phobius"/>
    </source>
</evidence>
<dbReference type="Pfam" id="PF13180">
    <property type="entry name" value="PDZ_2"/>
    <property type="match status" value="1"/>
</dbReference>
<dbReference type="GO" id="GO:0004252">
    <property type="term" value="F:serine-type endopeptidase activity"/>
    <property type="evidence" value="ECO:0007669"/>
    <property type="project" value="InterPro"/>
</dbReference>
<protein>
    <submittedName>
        <fullName evidence="7">Serine protease</fullName>
    </submittedName>
</protein>
<evidence type="ECO:0000256" key="1">
    <source>
        <dbReference type="ARBA" id="ARBA00010541"/>
    </source>
</evidence>
<dbReference type="InterPro" id="IPR001478">
    <property type="entry name" value="PDZ"/>
</dbReference>